<protein>
    <recommendedName>
        <fullName evidence="2">Protein HGH1 homolog</fullName>
    </recommendedName>
</protein>
<dbReference type="AlphaFoldDB" id="A0A3N4L254"/>
<dbReference type="InParanoid" id="A0A3N4L254"/>
<accession>A0A3N4L254</accession>
<dbReference type="SUPFAM" id="SSF48371">
    <property type="entry name" value="ARM repeat"/>
    <property type="match status" value="1"/>
</dbReference>
<dbReference type="OrthoDB" id="338814at2759"/>
<keyword evidence="7" id="KW-1185">Reference proteome</keyword>
<gene>
    <name evidence="6" type="ORF">P167DRAFT_570069</name>
</gene>
<evidence type="ECO:0000259" key="4">
    <source>
        <dbReference type="Pfam" id="PF04063"/>
    </source>
</evidence>
<name>A0A3N4L254_9PEZI</name>
<dbReference type="STRING" id="1392247.A0A3N4L254"/>
<feature type="domain" description="Protein HGH1 C-terminal" evidence="5">
    <location>
        <begin position="285"/>
        <end position="337"/>
    </location>
</feature>
<comment type="similarity">
    <text evidence="1">Belongs to the HGH1 family.</text>
</comment>
<dbReference type="InterPro" id="IPR011989">
    <property type="entry name" value="ARM-like"/>
</dbReference>
<dbReference type="FunCoup" id="A0A3N4L254">
    <property type="interactions" value="1081"/>
</dbReference>
<dbReference type="Pfam" id="PF04064">
    <property type="entry name" value="DUF384"/>
    <property type="match status" value="1"/>
</dbReference>
<evidence type="ECO:0000256" key="1">
    <source>
        <dbReference type="ARBA" id="ARBA00006712"/>
    </source>
</evidence>
<dbReference type="InterPro" id="IPR016024">
    <property type="entry name" value="ARM-type_fold"/>
</dbReference>
<evidence type="ECO:0000313" key="7">
    <source>
        <dbReference type="Proteomes" id="UP000277580"/>
    </source>
</evidence>
<feature type="compositionally biased region" description="Acidic residues" evidence="3">
    <location>
        <begin position="348"/>
        <end position="358"/>
    </location>
</feature>
<feature type="domain" description="Protein HGH1 N-terminal" evidence="4">
    <location>
        <begin position="94"/>
        <end position="279"/>
    </location>
</feature>
<sequence>MPTELEELVGFLGSPRPEIRQIALENLVGYSKGPQSTIFKPEGLAPIKNLKLLVGDVSARAVHALKILINISDDAAVLKDIANDDLFLELLLSKITDSENAHADLIAMLLANMAKSDSIQRILDLKRAVPGKGVSDSPNTLDQLMDCFVKGAEKKLNKNADFDYLAYFFADLSRLPQGRKYFIARQAYDGVIPISKLVVFTEHHSTIRRKGVASTIKNSCFDIPSHTAFLSEDEVNLLPYILLPLCGPEEFPEKEMLEMPADLQMLPPDKKRDTDMSILVTHIETLLILTTTRPAREYIRKVNVYTVIKECHMAVDDDDVQDACDRLVQVLMRDEADGDEGGFVQTAEGDEEDEDDDKIVEIL</sequence>
<feature type="region of interest" description="Disordered" evidence="3">
    <location>
        <begin position="338"/>
        <end position="358"/>
    </location>
</feature>
<evidence type="ECO:0000256" key="3">
    <source>
        <dbReference type="SAM" id="MobiDB-lite"/>
    </source>
</evidence>
<evidence type="ECO:0000259" key="5">
    <source>
        <dbReference type="Pfam" id="PF04064"/>
    </source>
</evidence>
<dbReference type="Proteomes" id="UP000277580">
    <property type="component" value="Unassembled WGS sequence"/>
</dbReference>
<dbReference type="Pfam" id="PF04063">
    <property type="entry name" value="DUF383"/>
    <property type="match status" value="1"/>
</dbReference>
<organism evidence="6 7">
    <name type="scientific">Morchella conica CCBAS932</name>
    <dbReference type="NCBI Taxonomy" id="1392247"/>
    <lineage>
        <taxon>Eukaryota</taxon>
        <taxon>Fungi</taxon>
        <taxon>Dikarya</taxon>
        <taxon>Ascomycota</taxon>
        <taxon>Pezizomycotina</taxon>
        <taxon>Pezizomycetes</taxon>
        <taxon>Pezizales</taxon>
        <taxon>Morchellaceae</taxon>
        <taxon>Morchella</taxon>
    </lineage>
</organism>
<dbReference type="EMBL" id="ML119107">
    <property type="protein sequence ID" value="RPB16900.1"/>
    <property type="molecule type" value="Genomic_DNA"/>
</dbReference>
<dbReference type="InterPro" id="IPR007205">
    <property type="entry name" value="Protein_HGH1_N"/>
</dbReference>
<dbReference type="InterPro" id="IPR007206">
    <property type="entry name" value="Protein_HGH1_C"/>
</dbReference>
<dbReference type="InterPro" id="IPR039717">
    <property type="entry name" value="Hgh1"/>
</dbReference>
<dbReference type="Gene3D" id="1.25.10.10">
    <property type="entry name" value="Leucine-rich Repeat Variant"/>
    <property type="match status" value="1"/>
</dbReference>
<evidence type="ECO:0000313" key="6">
    <source>
        <dbReference type="EMBL" id="RPB16900.1"/>
    </source>
</evidence>
<proteinExistence type="inferred from homology"/>
<dbReference type="PANTHER" id="PTHR13387:SF9">
    <property type="entry name" value="PROTEIN HGH1 HOMOLOG"/>
    <property type="match status" value="1"/>
</dbReference>
<evidence type="ECO:0000256" key="2">
    <source>
        <dbReference type="ARBA" id="ARBA00014076"/>
    </source>
</evidence>
<reference evidence="6 7" key="1">
    <citation type="journal article" date="2018" name="Nat. Ecol. Evol.">
        <title>Pezizomycetes genomes reveal the molecular basis of ectomycorrhizal truffle lifestyle.</title>
        <authorList>
            <person name="Murat C."/>
            <person name="Payen T."/>
            <person name="Noel B."/>
            <person name="Kuo A."/>
            <person name="Morin E."/>
            <person name="Chen J."/>
            <person name="Kohler A."/>
            <person name="Krizsan K."/>
            <person name="Balestrini R."/>
            <person name="Da Silva C."/>
            <person name="Montanini B."/>
            <person name="Hainaut M."/>
            <person name="Levati E."/>
            <person name="Barry K.W."/>
            <person name="Belfiori B."/>
            <person name="Cichocki N."/>
            <person name="Clum A."/>
            <person name="Dockter R.B."/>
            <person name="Fauchery L."/>
            <person name="Guy J."/>
            <person name="Iotti M."/>
            <person name="Le Tacon F."/>
            <person name="Lindquist E.A."/>
            <person name="Lipzen A."/>
            <person name="Malagnac F."/>
            <person name="Mello A."/>
            <person name="Molinier V."/>
            <person name="Miyauchi S."/>
            <person name="Poulain J."/>
            <person name="Riccioni C."/>
            <person name="Rubini A."/>
            <person name="Sitrit Y."/>
            <person name="Splivallo R."/>
            <person name="Traeger S."/>
            <person name="Wang M."/>
            <person name="Zifcakova L."/>
            <person name="Wipf D."/>
            <person name="Zambonelli A."/>
            <person name="Paolocci F."/>
            <person name="Nowrousian M."/>
            <person name="Ottonello S."/>
            <person name="Baldrian P."/>
            <person name="Spatafora J.W."/>
            <person name="Henrissat B."/>
            <person name="Nagy L.G."/>
            <person name="Aury J.M."/>
            <person name="Wincker P."/>
            <person name="Grigoriev I.V."/>
            <person name="Bonfante P."/>
            <person name="Martin F.M."/>
        </authorList>
    </citation>
    <scope>NUCLEOTIDE SEQUENCE [LARGE SCALE GENOMIC DNA]</scope>
    <source>
        <strain evidence="6 7">CCBAS932</strain>
    </source>
</reference>
<dbReference type="PANTHER" id="PTHR13387">
    <property type="entry name" value="PROTEIN HGH1 HOMOLOG"/>
    <property type="match status" value="1"/>
</dbReference>